<dbReference type="InterPro" id="IPR010895">
    <property type="entry name" value="CHRD"/>
</dbReference>
<accession>A0A9P8RN88</accession>
<dbReference type="SMART" id="SM00754">
    <property type="entry name" value="CHRD"/>
    <property type="match status" value="1"/>
</dbReference>
<dbReference type="GeneID" id="70137111"/>
<reference evidence="3" key="1">
    <citation type="journal article" date="2021" name="Nat. Commun.">
        <title>Genetic determinants of endophytism in the Arabidopsis root mycobiome.</title>
        <authorList>
            <person name="Mesny F."/>
            <person name="Miyauchi S."/>
            <person name="Thiergart T."/>
            <person name="Pickel B."/>
            <person name="Atanasova L."/>
            <person name="Karlsson M."/>
            <person name="Huettel B."/>
            <person name="Barry K.W."/>
            <person name="Haridas S."/>
            <person name="Chen C."/>
            <person name="Bauer D."/>
            <person name="Andreopoulos W."/>
            <person name="Pangilinan J."/>
            <person name="LaButti K."/>
            <person name="Riley R."/>
            <person name="Lipzen A."/>
            <person name="Clum A."/>
            <person name="Drula E."/>
            <person name="Henrissat B."/>
            <person name="Kohler A."/>
            <person name="Grigoriev I.V."/>
            <person name="Martin F.M."/>
            <person name="Hacquard S."/>
        </authorList>
    </citation>
    <scope>NUCLEOTIDE SEQUENCE</scope>
    <source>
        <strain evidence="3">MPI-SDFR-AT-0073</strain>
    </source>
</reference>
<dbReference type="Proteomes" id="UP000758603">
    <property type="component" value="Unassembled WGS sequence"/>
</dbReference>
<evidence type="ECO:0000259" key="2">
    <source>
        <dbReference type="SMART" id="SM00754"/>
    </source>
</evidence>
<name>A0A9P8RN88_9PEZI</name>
<keyword evidence="1" id="KW-0732">Signal</keyword>
<keyword evidence="4" id="KW-1185">Reference proteome</keyword>
<feature type="domain" description="CHRD" evidence="2">
    <location>
        <begin position="108"/>
        <end position="241"/>
    </location>
</feature>
<comment type="caution">
    <text evidence="3">The sequence shown here is derived from an EMBL/GenBank/DDBJ whole genome shotgun (WGS) entry which is preliminary data.</text>
</comment>
<proteinExistence type="predicted"/>
<sequence length="241" mass="26214">MRFSTILSALSVMVAGASAAPSRNWQPTGGWNSLDYGTFNWDNIPFDNVDWTQVDWNKISFASFPWNRLTSGNYGWWQWQSAFKSFTSFQNVLATPSQVVNGTAPALVTFTGGLRGAKGVFQYGLLSDQNVICWNIAVTGFQGQYQSLARTATHIHQAGVGNNGPPRIVFPNPVLVNVANPLGKRVSVGCQKGPFTTGILRSGVDTGFGFTVRQIERNPTNFFTDIHSSLAVPGAARGQFS</sequence>
<protein>
    <recommendedName>
        <fullName evidence="2">CHRD domain-containing protein</fullName>
    </recommendedName>
</protein>
<evidence type="ECO:0000256" key="1">
    <source>
        <dbReference type="SAM" id="SignalP"/>
    </source>
</evidence>
<dbReference type="EMBL" id="JAGPXC010000009">
    <property type="protein sequence ID" value="KAH6647308.1"/>
    <property type="molecule type" value="Genomic_DNA"/>
</dbReference>
<organism evidence="3 4">
    <name type="scientific">Truncatella angustata</name>
    <dbReference type="NCBI Taxonomy" id="152316"/>
    <lineage>
        <taxon>Eukaryota</taxon>
        <taxon>Fungi</taxon>
        <taxon>Dikarya</taxon>
        <taxon>Ascomycota</taxon>
        <taxon>Pezizomycotina</taxon>
        <taxon>Sordariomycetes</taxon>
        <taxon>Xylariomycetidae</taxon>
        <taxon>Amphisphaeriales</taxon>
        <taxon>Sporocadaceae</taxon>
        <taxon>Truncatella</taxon>
    </lineage>
</organism>
<dbReference type="AlphaFoldDB" id="A0A9P8RN88"/>
<dbReference type="RefSeq" id="XP_045953822.1">
    <property type="nucleotide sequence ID" value="XM_046108220.1"/>
</dbReference>
<feature type="chain" id="PRO_5040177533" description="CHRD domain-containing protein" evidence="1">
    <location>
        <begin position="20"/>
        <end position="241"/>
    </location>
</feature>
<gene>
    <name evidence="3" type="ORF">BKA67DRAFT_663640</name>
</gene>
<dbReference type="Pfam" id="PF07452">
    <property type="entry name" value="CHRD"/>
    <property type="match status" value="1"/>
</dbReference>
<evidence type="ECO:0000313" key="4">
    <source>
        <dbReference type="Proteomes" id="UP000758603"/>
    </source>
</evidence>
<feature type="signal peptide" evidence="1">
    <location>
        <begin position="1"/>
        <end position="19"/>
    </location>
</feature>
<dbReference type="OrthoDB" id="3554264at2759"/>
<evidence type="ECO:0000313" key="3">
    <source>
        <dbReference type="EMBL" id="KAH6647308.1"/>
    </source>
</evidence>